<dbReference type="EMBL" id="CP061813">
    <property type="protein sequence ID" value="QOD60852.1"/>
    <property type="molecule type" value="Genomic_DNA"/>
</dbReference>
<dbReference type="KEGG" id="phal:H9I45_16180"/>
<reference evidence="1 2" key="1">
    <citation type="journal article" date="2016" name="Int. J. Syst. Evol. Microbiol.">
        <title>Polaribacter haliotis sp. nov., isolated from the gut of abalone Haliotis discus hannai.</title>
        <authorList>
            <person name="Kim Y.O."/>
            <person name="Park I.S."/>
            <person name="Park S."/>
            <person name="Nam B.H."/>
            <person name="Park J.M."/>
            <person name="Kim D.G."/>
            <person name="Yoon J.H."/>
        </authorList>
    </citation>
    <scope>NUCLEOTIDE SEQUENCE [LARGE SCALE GENOMIC DNA]</scope>
    <source>
        <strain evidence="1 2">KCTC 52418</strain>
    </source>
</reference>
<dbReference type="Pfam" id="PF21857">
    <property type="entry name" value="DUF6913"/>
    <property type="match status" value="1"/>
</dbReference>
<protein>
    <submittedName>
        <fullName evidence="1">Uncharacterized protein</fullName>
    </submittedName>
</protein>
<name>A0A7L8AFT5_9FLAO</name>
<keyword evidence="2" id="KW-1185">Reference proteome</keyword>
<dbReference type="InterPro" id="IPR054207">
    <property type="entry name" value="DUF6913"/>
</dbReference>
<organism evidence="1 2">
    <name type="scientific">Polaribacter haliotis</name>
    <dbReference type="NCBI Taxonomy" id="1888915"/>
    <lineage>
        <taxon>Bacteria</taxon>
        <taxon>Pseudomonadati</taxon>
        <taxon>Bacteroidota</taxon>
        <taxon>Flavobacteriia</taxon>
        <taxon>Flavobacteriales</taxon>
        <taxon>Flavobacteriaceae</taxon>
    </lineage>
</organism>
<dbReference type="AlphaFoldDB" id="A0A7L8AFT5"/>
<evidence type="ECO:0000313" key="2">
    <source>
        <dbReference type="Proteomes" id="UP000516764"/>
    </source>
</evidence>
<dbReference type="OrthoDB" id="1430532at2"/>
<proteinExistence type="predicted"/>
<evidence type="ECO:0000313" key="1">
    <source>
        <dbReference type="EMBL" id="QOD60852.1"/>
    </source>
</evidence>
<dbReference type="Proteomes" id="UP000516764">
    <property type="component" value="Chromosome"/>
</dbReference>
<gene>
    <name evidence="1" type="ORF">H9I45_16180</name>
</gene>
<dbReference type="RefSeq" id="WP_088354091.1">
    <property type="nucleotide sequence ID" value="NZ_CP061813.1"/>
</dbReference>
<sequence length="171" mass="20155">MIFKKLKHNILQKKFDKALQKSTINRVVSQKKIQSVGILTSEEIFSKLDILPIVEEILEVRNTKIYSFRPFNKLDEFSYKHFSENDINWKGEFIQENFESFLQQPFDLLICYFNKPNLYLESAVLQSKASFNVGFSGVNSNLFEIEISEDILNVNEFTLELKKYLQIIKKL</sequence>
<accession>A0A7L8AFT5</accession>